<gene>
    <name evidence="2" type="ORF">APLA_LOCUS12859</name>
</gene>
<evidence type="ECO:0000256" key="1">
    <source>
        <dbReference type="SAM" id="Phobius"/>
    </source>
</evidence>
<keyword evidence="3" id="KW-1185">Reference proteome</keyword>
<proteinExistence type="predicted"/>
<dbReference type="OrthoDB" id="7380977at2759"/>
<feature type="transmembrane region" description="Helical" evidence="1">
    <location>
        <begin position="6"/>
        <end position="27"/>
    </location>
</feature>
<comment type="caution">
    <text evidence="2">The sequence shown here is derived from an EMBL/GenBank/DDBJ whole genome shotgun (WGS) entry which is preliminary data.</text>
</comment>
<organism evidence="2 3">
    <name type="scientific">Arctia plantaginis</name>
    <name type="common">Wood tiger moth</name>
    <name type="synonym">Phalaena plantaginis</name>
    <dbReference type="NCBI Taxonomy" id="874455"/>
    <lineage>
        <taxon>Eukaryota</taxon>
        <taxon>Metazoa</taxon>
        <taxon>Ecdysozoa</taxon>
        <taxon>Arthropoda</taxon>
        <taxon>Hexapoda</taxon>
        <taxon>Insecta</taxon>
        <taxon>Pterygota</taxon>
        <taxon>Neoptera</taxon>
        <taxon>Endopterygota</taxon>
        <taxon>Lepidoptera</taxon>
        <taxon>Glossata</taxon>
        <taxon>Ditrysia</taxon>
        <taxon>Noctuoidea</taxon>
        <taxon>Erebidae</taxon>
        <taxon>Arctiinae</taxon>
        <taxon>Arctia</taxon>
    </lineage>
</organism>
<keyword evidence="1" id="KW-0812">Transmembrane</keyword>
<reference evidence="2 3" key="1">
    <citation type="submission" date="2020-04" db="EMBL/GenBank/DDBJ databases">
        <authorList>
            <person name="Wallbank WR R."/>
            <person name="Pardo Diaz C."/>
            <person name="Kozak K."/>
            <person name="Martin S."/>
            <person name="Jiggins C."/>
            <person name="Moest M."/>
            <person name="Warren A I."/>
            <person name="Byers J.R.P. K."/>
            <person name="Montejo-Kovacevich G."/>
            <person name="Yen C E."/>
        </authorList>
    </citation>
    <scope>NUCLEOTIDE SEQUENCE [LARGE SCALE GENOMIC DNA]</scope>
</reference>
<name>A0A8S1AS04_ARCPL</name>
<dbReference type="Proteomes" id="UP000494106">
    <property type="component" value="Unassembled WGS sequence"/>
</dbReference>
<keyword evidence="1" id="KW-1133">Transmembrane helix</keyword>
<sequence>MNSYVAGFIVALILALLVIAWITYCMFVKEKHKSEFYHHNISDLQRRNEILGQVEETAPQEKEIDVGILVLPSRYENKDEESEKRLNSLLPSFCLLDIHYPESTIHISTPITEKLMEILDDGETDASY</sequence>
<dbReference type="AlphaFoldDB" id="A0A8S1AS04"/>
<keyword evidence="1" id="KW-0472">Membrane</keyword>
<accession>A0A8S1AS04</accession>
<evidence type="ECO:0000313" key="2">
    <source>
        <dbReference type="EMBL" id="CAB3251071.1"/>
    </source>
</evidence>
<protein>
    <submittedName>
        <fullName evidence="2">Uncharacterized protein</fullName>
    </submittedName>
</protein>
<evidence type="ECO:0000313" key="3">
    <source>
        <dbReference type="Proteomes" id="UP000494106"/>
    </source>
</evidence>
<dbReference type="EMBL" id="CADEBC010000542">
    <property type="protein sequence ID" value="CAB3251071.1"/>
    <property type="molecule type" value="Genomic_DNA"/>
</dbReference>